<keyword evidence="5 8" id="KW-0378">Hydrolase</keyword>
<dbReference type="Gene3D" id="2.40.50.140">
    <property type="entry name" value="Nucleic acid-binding proteins"/>
    <property type="match status" value="2"/>
</dbReference>
<dbReference type="CDD" id="cd04471">
    <property type="entry name" value="S1_RNase_R"/>
    <property type="match status" value="1"/>
</dbReference>
<keyword evidence="3 8" id="KW-0963">Cytoplasm</keyword>
<evidence type="ECO:0000259" key="10">
    <source>
        <dbReference type="PROSITE" id="PS50126"/>
    </source>
</evidence>
<proteinExistence type="inferred from homology"/>
<protein>
    <recommendedName>
        <fullName evidence="8">Ribonuclease R</fullName>
        <shortName evidence="8">RNase R</shortName>
        <ecNumber evidence="8">3.1.13.1</ecNumber>
    </recommendedName>
</protein>
<evidence type="ECO:0000313" key="12">
    <source>
        <dbReference type="Proteomes" id="UP000235682"/>
    </source>
</evidence>
<dbReference type="PANTHER" id="PTHR23355:SF9">
    <property type="entry name" value="DIS3-LIKE EXONUCLEASE 2"/>
    <property type="match status" value="1"/>
</dbReference>
<evidence type="ECO:0000256" key="4">
    <source>
        <dbReference type="ARBA" id="ARBA00022722"/>
    </source>
</evidence>
<evidence type="ECO:0000256" key="3">
    <source>
        <dbReference type="ARBA" id="ARBA00022490"/>
    </source>
</evidence>
<dbReference type="PANTHER" id="PTHR23355">
    <property type="entry name" value="RIBONUCLEASE"/>
    <property type="match status" value="1"/>
</dbReference>
<dbReference type="PROSITE" id="PS50126">
    <property type="entry name" value="S1"/>
    <property type="match status" value="1"/>
</dbReference>
<feature type="compositionally biased region" description="Basic residues" evidence="9">
    <location>
        <begin position="736"/>
        <end position="748"/>
    </location>
</feature>
<evidence type="ECO:0000256" key="9">
    <source>
        <dbReference type="SAM" id="MobiDB-lite"/>
    </source>
</evidence>
<dbReference type="PROSITE" id="PS01175">
    <property type="entry name" value="RIBONUCLEASE_II"/>
    <property type="match status" value="1"/>
</dbReference>
<dbReference type="NCBIfam" id="TIGR02063">
    <property type="entry name" value="RNase_R"/>
    <property type="match status" value="1"/>
</dbReference>
<keyword evidence="12" id="KW-1185">Reference proteome</keyword>
<evidence type="ECO:0000313" key="11">
    <source>
        <dbReference type="EMBL" id="PMC59224.1"/>
    </source>
</evidence>
<gene>
    <name evidence="8 11" type="primary">rnr</name>
    <name evidence="11" type="ORF">CJ205_00525</name>
</gene>
<evidence type="ECO:0000256" key="5">
    <source>
        <dbReference type="ARBA" id="ARBA00022801"/>
    </source>
</evidence>
<dbReference type="SUPFAM" id="SSF50249">
    <property type="entry name" value="Nucleic acid-binding proteins"/>
    <property type="match status" value="4"/>
</dbReference>
<keyword evidence="6 8" id="KW-0269">Exonuclease</keyword>
<dbReference type="InterPro" id="IPR022966">
    <property type="entry name" value="RNase_II/R_CS"/>
</dbReference>
<dbReference type="AlphaFoldDB" id="A0A2N6SQ77"/>
<sequence length="769" mass="88324">MRLSKLEQNILRTLDQTKKPLKTKDLASVLKMKGNRSYKKLIKAVAFLERVGEIECLDNGTLRKLQSNQEVEGIYRANAKGFGFINYDENSPDLFVPAGKNYSAMDGDFVKARILRHVNPQTGKGSEAEIVDILERSTNQLVGEFIIYDQDEREKTGYTGFLIPKDSRLGLTKVNILPEGIQPVDHTICIVKIKDYPTKKQPKEATGYVAKEIGHRDEPGVDILSILYQFGIPHQFPQNVLDEAEQIPQEVSLEEIKGRVDLRDELVMTIDGADAKDLDDAISLHKLNDNSYRLKVHIADVSHYVTEGSALDAEARERGTSVYLTDRVVPMLPQRLSNGICSLYPHEDRLTLTCDMKINAKGRVTSHQIYESVINSKYRMTYKDVNAIIDDHDETLRQEYEEIVPMLDEMKELHKILEAMRIKRGALNFDAPEAYIKVDEEGHPVDIQVRERHTGERLIESFMLVANETVAEEFMRKDLPFVYRIHEQPEADKMTRFAEFITAFGLILKGNVETISPKQVQQILTQIEGEPYERVVSSVLLRSMQQAKYDPTPQGHYGLAATDYTHFTSPIRRYPDLMVHRLIHSYLKGRPSQKELNRFADQLPGITEHSSNMERRAIEAERETDALKKAEYMVERIGEEYEGIISSVTSFGMFVELPNTVEGLVTTVSLQDDFYIFNPNHLMLIGERTGKVYQIGQRVRIKVTHVDVEERQIDFELLEAEPVDRVPQDALVQVERKRRRNQRRKGKHNNKDSFNPSKHQFKVKRRKNN</sequence>
<feature type="region of interest" description="Disordered" evidence="9">
    <location>
        <begin position="735"/>
        <end position="769"/>
    </location>
</feature>
<name>A0A2N6SQ77_9LACT</name>
<dbReference type="InterPro" id="IPR011129">
    <property type="entry name" value="CSD"/>
</dbReference>
<dbReference type="Pfam" id="PF08206">
    <property type="entry name" value="OB_RNB"/>
    <property type="match status" value="1"/>
</dbReference>
<dbReference type="InterPro" id="IPR011805">
    <property type="entry name" value="RNase_R"/>
</dbReference>
<dbReference type="Pfam" id="PF00773">
    <property type="entry name" value="RNB"/>
    <property type="match status" value="1"/>
</dbReference>
<feature type="compositionally biased region" description="Basic residues" evidence="9">
    <location>
        <begin position="759"/>
        <end position="769"/>
    </location>
</feature>
<dbReference type="EMBL" id="PNHE01000001">
    <property type="protein sequence ID" value="PMC59224.1"/>
    <property type="molecule type" value="Genomic_DNA"/>
</dbReference>
<dbReference type="InterPro" id="IPR013223">
    <property type="entry name" value="RNase_B_OB_dom"/>
</dbReference>
<dbReference type="InterPro" id="IPR001900">
    <property type="entry name" value="RNase_II/R"/>
</dbReference>
<dbReference type="Pfam" id="PF17876">
    <property type="entry name" value="CSD2"/>
    <property type="match status" value="1"/>
</dbReference>
<dbReference type="GO" id="GO:0003723">
    <property type="term" value="F:RNA binding"/>
    <property type="evidence" value="ECO:0007669"/>
    <property type="project" value="UniProtKB-UniRule"/>
</dbReference>
<dbReference type="InterPro" id="IPR004476">
    <property type="entry name" value="RNase_II/RNase_R"/>
</dbReference>
<dbReference type="RefSeq" id="WP_102227520.1">
    <property type="nucleotide sequence ID" value="NZ_PNFY01000007.1"/>
</dbReference>
<evidence type="ECO:0000256" key="6">
    <source>
        <dbReference type="ARBA" id="ARBA00022839"/>
    </source>
</evidence>
<dbReference type="GO" id="GO:0008859">
    <property type="term" value="F:exoribonuclease II activity"/>
    <property type="evidence" value="ECO:0007669"/>
    <property type="project" value="UniProtKB-UniRule"/>
</dbReference>
<comment type="similarity">
    <text evidence="8">Belongs to the RNR ribonuclease family. RNase R subfamily.</text>
</comment>
<dbReference type="InterPro" id="IPR040476">
    <property type="entry name" value="CSD2"/>
</dbReference>
<keyword evidence="7 8" id="KW-0694">RNA-binding</keyword>
<dbReference type="HAMAP" id="MF_01895">
    <property type="entry name" value="RNase_R"/>
    <property type="match status" value="1"/>
</dbReference>
<reference evidence="11 12" key="1">
    <citation type="submission" date="2017-09" db="EMBL/GenBank/DDBJ databases">
        <title>Bacterial strain isolated from the female urinary microbiota.</title>
        <authorList>
            <person name="Thomas-White K."/>
            <person name="Kumar N."/>
            <person name="Forster S."/>
            <person name="Putonti C."/>
            <person name="Lawley T."/>
            <person name="Wolfe A.J."/>
        </authorList>
    </citation>
    <scope>NUCLEOTIDE SEQUENCE [LARGE SCALE GENOMIC DNA]</scope>
    <source>
        <strain evidence="11 12">UMB0852</strain>
    </source>
</reference>
<dbReference type="InterPro" id="IPR012340">
    <property type="entry name" value="NA-bd_OB-fold"/>
</dbReference>
<dbReference type="Pfam" id="PF00575">
    <property type="entry name" value="S1"/>
    <property type="match status" value="1"/>
</dbReference>
<dbReference type="SMART" id="SM00357">
    <property type="entry name" value="CSP"/>
    <property type="match status" value="1"/>
</dbReference>
<evidence type="ECO:0000256" key="1">
    <source>
        <dbReference type="ARBA" id="ARBA00001849"/>
    </source>
</evidence>
<dbReference type="EC" id="3.1.13.1" evidence="8"/>
<evidence type="ECO:0000256" key="7">
    <source>
        <dbReference type="ARBA" id="ARBA00022884"/>
    </source>
</evidence>
<dbReference type="GO" id="GO:0006402">
    <property type="term" value="P:mRNA catabolic process"/>
    <property type="evidence" value="ECO:0007669"/>
    <property type="project" value="TreeGrafter"/>
</dbReference>
<organism evidence="11 12">
    <name type="scientific">Dolosicoccus paucivorans</name>
    <dbReference type="NCBI Taxonomy" id="84521"/>
    <lineage>
        <taxon>Bacteria</taxon>
        <taxon>Bacillati</taxon>
        <taxon>Bacillota</taxon>
        <taxon>Bacilli</taxon>
        <taxon>Lactobacillales</taxon>
        <taxon>Aerococcaceae</taxon>
        <taxon>Dolosicoccus</taxon>
    </lineage>
</organism>
<comment type="catalytic activity">
    <reaction evidence="1 8">
        <text>Exonucleolytic cleavage in the 3'- to 5'-direction to yield nucleoside 5'-phosphates.</text>
        <dbReference type="EC" id="3.1.13.1"/>
    </reaction>
</comment>
<dbReference type="GO" id="GO:0005829">
    <property type="term" value="C:cytosol"/>
    <property type="evidence" value="ECO:0007669"/>
    <property type="project" value="TreeGrafter"/>
</dbReference>
<dbReference type="Proteomes" id="UP000235682">
    <property type="component" value="Unassembled WGS sequence"/>
</dbReference>
<dbReference type="OrthoDB" id="9764149at2"/>
<feature type="domain" description="S1 motif" evidence="10">
    <location>
        <begin position="638"/>
        <end position="718"/>
    </location>
</feature>
<dbReference type="STRING" id="84521.SAMN04487994_100263"/>
<comment type="function">
    <text evidence="8">3'-5' exoribonuclease that releases 5'-nucleoside monophosphates and is involved in maturation of structured RNAs.</text>
</comment>
<accession>A0A2N6SQ77</accession>
<dbReference type="SMART" id="SM00316">
    <property type="entry name" value="S1"/>
    <property type="match status" value="1"/>
</dbReference>
<dbReference type="InterPro" id="IPR003029">
    <property type="entry name" value="S1_domain"/>
</dbReference>
<evidence type="ECO:0000256" key="8">
    <source>
        <dbReference type="HAMAP-Rule" id="MF_01895"/>
    </source>
</evidence>
<dbReference type="SMART" id="SM00955">
    <property type="entry name" value="RNB"/>
    <property type="match status" value="1"/>
</dbReference>
<evidence type="ECO:0000256" key="2">
    <source>
        <dbReference type="ARBA" id="ARBA00004496"/>
    </source>
</evidence>
<dbReference type="InterPro" id="IPR050180">
    <property type="entry name" value="RNR_Ribonuclease"/>
</dbReference>
<comment type="caution">
    <text evidence="11">The sequence shown here is derived from an EMBL/GenBank/DDBJ whole genome shotgun (WGS) entry which is preliminary data.</text>
</comment>
<keyword evidence="4 8" id="KW-0540">Nuclease</keyword>
<comment type="subcellular location">
    <subcellularLocation>
        <location evidence="2 8">Cytoplasm</location>
    </subcellularLocation>
</comment>
<dbReference type="NCBIfam" id="TIGR00358">
    <property type="entry name" value="3_prime_RNase"/>
    <property type="match status" value="1"/>
</dbReference>